<feature type="region of interest" description="Disordered" evidence="1">
    <location>
        <begin position="1"/>
        <end position="36"/>
    </location>
</feature>
<name>A0A8S9JIS0_BRACR</name>
<proteinExistence type="predicted"/>
<accession>A0A8S9JIS0</accession>
<comment type="caution">
    <text evidence="2">The sequence shown here is derived from an EMBL/GenBank/DDBJ whole genome shotgun (WGS) entry which is preliminary data.</text>
</comment>
<gene>
    <name evidence="2" type="ORF">F2Q68_00005602</name>
</gene>
<organism evidence="2 3">
    <name type="scientific">Brassica cretica</name>
    <name type="common">Mustard</name>
    <dbReference type="NCBI Taxonomy" id="69181"/>
    <lineage>
        <taxon>Eukaryota</taxon>
        <taxon>Viridiplantae</taxon>
        <taxon>Streptophyta</taxon>
        <taxon>Embryophyta</taxon>
        <taxon>Tracheophyta</taxon>
        <taxon>Spermatophyta</taxon>
        <taxon>Magnoliopsida</taxon>
        <taxon>eudicotyledons</taxon>
        <taxon>Gunneridae</taxon>
        <taxon>Pentapetalae</taxon>
        <taxon>rosids</taxon>
        <taxon>malvids</taxon>
        <taxon>Brassicales</taxon>
        <taxon>Brassicaceae</taxon>
        <taxon>Brassiceae</taxon>
        <taxon>Brassica</taxon>
    </lineage>
</organism>
<evidence type="ECO:0000256" key="1">
    <source>
        <dbReference type="SAM" id="MobiDB-lite"/>
    </source>
</evidence>
<evidence type="ECO:0000313" key="3">
    <source>
        <dbReference type="Proteomes" id="UP000712281"/>
    </source>
</evidence>
<sequence length="68" mass="7296">MGGSPPCGNSVRSVKDYHRQVATSQRWPTRPPNHPPITFSPDDAEGIHVPHNDPLLVVLGIGEAFGAN</sequence>
<dbReference type="Proteomes" id="UP000712281">
    <property type="component" value="Unassembled WGS sequence"/>
</dbReference>
<dbReference type="EMBL" id="QGKW02001660">
    <property type="protein sequence ID" value="KAF2581322.1"/>
    <property type="molecule type" value="Genomic_DNA"/>
</dbReference>
<dbReference type="AlphaFoldDB" id="A0A8S9JIS0"/>
<reference evidence="2" key="1">
    <citation type="submission" date="2019-12" db="EMBL/GenBank/DDBJ databases">
        <title>Genome sequencing and annotation of Brassica cretica.</title>
        <authorList>
            <person name="Studholme D.J."/>
            <person name="Sarris P.F."/>
        </authorList>
    </citation>
    <scope>NUCLEOTIDE SEQUENCE</scope>
    <source>
        <strain evidence="2">PFS-001/15</strain>
        <tissue evidence="2">Leaf</tissue>
    </source>
</reference>
<evidence type="ECO:0000313" key="2">
    <source>
        <dbReference type="EMBL" id="KAF2581322.1"/>
    </source>
</evidence>
<protein>
    <submittedName>
        <fullName evidence="2">Uncharacterized protein</fullName>
    </submittedName>
</protein>